<evidence type="ECO:0000313" key="3">
    <source>
        <dbReference type="Proteomes" id="UP000177383"/>
    </source>
</evidence>
<reference evidence="2 3" key="1">
    <citation type="journal article" date="2016" name="Nat. Commun.">
        <title>Thousands of microbial genomes shed light on interconnected biogeochemical processes in an aquifer system.</title>
        <authorList>
            <person name="Anantharaman K."/>
            <person name="Brown C.T."/>
            <person name="Hug L.A."/>
            <person name="Sharon I."/>
            <person name="Castelle C.J."/>
            <person name="Probst A.J."/>
            <person name="Thomas B.C."/>
            <person name="Singh A."/>
            <person name="Wilkins M.J."/>
            <person name="Karaoz U."/>
            <person name="Brodie E.L."/>
            <person name="Williams K.H."/>
            <person name="Hubbard S.S."/>
            <person name="Banfield J.F."/>
        </authorList>
    </citation>
    <scope>NUCLEOTIDE SEQUENCE [LARGE SCALE GENOMIC DNA]</scope>
</reference>
<comment type="caution">
    <text evidence="2">The sequence shown here is derived from an EMBL/GenBank/DDBJ whole genome shotgun (WGS) entry which is preliminary data.</text>
</comment>
<dbReference type="EMBL" id="MFJE01000013">
    <property type="protein sequence ID" value="OGG14573.1"/>
    <property type="molecule type" value="Genomic_DNA"/>
</dbReference>
<proteinExistence type="predicted"/>
<name>A0A1F5ZQB6_9BACT</name>
<gene>
    <name evidence="2" type="ORF">A2773_02185</name>
</gene>
<protein>
    <submittedName>
        <fullName evidence="2">Uncharacterized protein</fullName>
    </submittedName>
</protein>
<accession>A0A1F5ZQB6</accession>
<evidence type="ECO:0000313" key="2">
    <source>
        <dbReference type="EMBL" id="OGG14573.1"/>
    </source>
</evidence>
<dbReference type="AlphaFoldDB" id="A0A1F5ZQB6"/>
<organism evidence="2 3">
    <name type="scientific">Candidatus Gottesmanbacteria bacterium RIFCSPHIGHO2_01_FULL_39_10</name>
    <dbReference type="NCBI Taxonomy" id="1798375"/>
    <lineage>
        <taxon>Bacteria</taxon>
        <taxon>Candidatus Gottesmaniibacteriota</taxon>
    </lineage>
</organism>
<evidence type="ECO:0000256" key="1">
    <source>
        <dbReference type="SAM" id="MobiDB-lite"/>
    </source>
</evidence>
<feature type="region of interest" description="Disordered" evidence="1">
    <location>
        <begin position="1"/>
        <end position="104"/>
    </location>
</feature>
<dbReference type="Proteomes" id="UP000177383">
    <property type="component" value="Unassembled WGS sequence"/>
</dbReference>
<feature type="compositionally biased region" description="Basic residues" evidence="1">
    <location>
        <begin position="52"/>
        <end position="62"/>
    </location>
</feature>
<sequence>MTEFIRYQEQQSTLPEQEVIFDRGKPPTPDGCGPRICVNNQVALVPEENGHKPKKKERKRGNGRQPDRGNQQRHQDNLSIFSGVKNGVFYRKGSPAKGDRKLNH</sequence>
<dbReference type="STRING" id="1798375.A2773_02185"/>